<dbReference type="GO" id="GO:0016020">
    <property type="term" value="C:membrane"/>
    <property type="evidence" value="ECO:0007669"/>
    <property type="project" value="UniProtKB-SubCell"/>
</dbReference>
<evidence type="ECO:0000256" key="1">
    <source>
        <dbReference type="ARBA" id="ARBA00004141"/>
    </source>
</evidence>
<comment type="caution">
    <text evidence="8">The sequence shown here is derived from an EMBL/GenBank/DDBJ whole genome shotgun (WGS) entry which is preliminary data.</text>
</comment>
<dbReference type="OrthoDB" id="5429740at2759"/>
<feature type="transmembrane region" description="Helical" evidence="6">
    <location>
        <begin position="321"/>
        <end position="339"/>
    </location>
</feature>
<keyword evidence="9" id="KW-1185">Reference proteome</keyword>
<dbReference type="Pfam" id="PF20684">
    <property type="entry name" value="Fung_rhodopsin"/>
    <property type="match status" value="1"/>
</dbReference>
<dbReference type="EMBL" id="JAGMUV010000008">
    <property type="protein sequence ID" value="KAH7146073.1"/>
    <property type="molecule type" value="Genomic_DNA"/>
</dbReference>
<proteinExistence type="inferred from homology"/>
<gene>
    <name evidence="8" type="ORF">EDB81DRAFT_933824</name>
</gene>
<evidence type="ECO:0000256" key="6">
    <source>
        <dbReference type="SAM" id="Phobius"/>
    </source>
</evidence>
<feature type="transmembrane region" description="Helical" evidence="6">
    <location>
        <begin position="124"/>
        <end position="147"/>
    </location>
</feature>
<reference evidence="8" key="1">
    <citation type="journal article" date="2021" name="Nat. Commun.">
        <title>Genetic determinants of endophytism in the Arabidopsis root mycobiome.</title>
        <authorList>
            <person name="Mesny F."/>
            <person name="Miyauchi S."/>
            <person name="Thiergart T."/>
            <person name="Pickel B."/>
            <person name="Atanasova L."/>
            <person name="Karlsson M."/>
            <person name="Huettel B."/>
            <person name="Barry K.W."/>
            <person name="Haridas S."/>
            <person name="Chen C."/>
            <person name="Bauer D."/>
            <person name="Andreopoulos W."/>
            <person name="Pangilinan J."/>
            <person name="LaButti K."/>
            <person name="Riley R."/>
            <person name="Lipzen A."/>
            <person name="Clum A."/>
            <person name="Drula E."/>
            <person name="Henrissat B."/>
            <person name="Kohler A."/>
            <person name="Grigoriev I.V."/>
            <person name="Martin F.M."/>
            <person name="Hacquard S."/>
        </authorList>
    </citation>
    <scope>NUCLEOTIDE SEQUENCE</scope>
    <source>
        <strain evidence="8">MPI-CAGE-AT-0147</strain>
    </source>
</reference>
<dbReference type="InterPro" id="IPR052337">
    <property type="entry name" value="SAT4-like"/>
</dbReference>
<dbReference type="AlphaFoldDB" id="A0A9P9J8B1"/>
<dbReference type="PANTHER" id="PTHR33048">
    <property type="entry name" value="PTH11-LIKE INTEGRAL MEMBRANE PROTEIN (AFU_ORTHOLOGUE AFUA_5G11245)"/>
    <property type="match status" value="1"/>
</dbReference>
<keyword evidence="3 6" id="KW-1133">Transmembrane helix</keyword>
<keyword evidence="2 6" id="KW-0812">Transmembrane</keyword>
<feature type="transmembrane region" description="Helical" evidence="6">
    <location>
        <begin position="179"/>
        <end position="199"/>
    </location>
</feature>
<evidence type="ECO:0000313" key="8">
    <source>
        <dbReference type="EMBL" id="KAH7146073.1"/>
    </source>
</evidence>
<evidence type="ECO:0000259" key="7">
    <source>
        <dbReference type="Pfam" id="PF20684"/>
    </source>
</evidence>
<dbReference type="PANTHER" id="PTHR33048:SF129">
    <property type="entry name" value="INTEGRAL MEMBRANE PROTEIN-RELATED"/>
    <property type="match status" value="1"/>
</dbReference>
<feature type="transmembrane region" description="Helical" evidence="6">
    <location>
        <begin position="12"/>
        <end position="32"/>
    </location>
</feature>
<evidence type="ECO:0000256" key="3">
    <source>
        <dbReference type="ARBA" id="ARBA00022989"/>
    </source>
</evidence>
<organism evidence="8 9">
    <name type="scientific">Dactylonectria macrodidyma</name>
    <dbReference type="NCBI Taxonomy" id="307937"/>
    <lineage>
        <taxon>Eukaryota</taxon>
        <taxon>Fungi</taxon>
        <taxon>Dikarya</taxon>
        <taxon>Ascomycota</taxon>
        <taxon>Pezizomycotina</taxon>
        <taxon>Sordariomycetes</taxon>
        <taxon>Hypocreomycetidae</taxon>
        <taxon>Hypocreales</taxon>
        <taxon>Nectriaceae</taxon>
        <taxon>Dactylonectria</taxon>
    </lineage>
</organism>
<dbReference type="Proteomes" id="UP000738349">
    <property type="component" value="Unassembled WGS sequence"/>
</dbReference>
<evidence type="ECO:0000256" key="2">
    <source>
        <dbReference type="ARBA" id="ARBA00022692"/>
    </source>
</evidence>
<evidence type="ECO:0000256" key="4">
    <source>
        <dbReference type="ARBA" id="ARBA00023136"/>
    </source>
</evidence>
<evidence type="ECO:0000256" key="5">
    <source>
        <dbReference type="ARBA" id="ARBA00038359"/>
    </source>
</evidence>
<keyword evidence="4 6" id="KW-0472">Membrane</keyword>
<name>A0A9P9J8B1_9HYPO</name>
<accession>A0A9P9J8B1</accession>
<feature type="transmembrane region" description="Helical" evidence="6">
    <location>
        <begin position="52"/>
        <end position="73"/>
    </location>
</feature>
<protein>
    <recommendedName>
        <fullName evidence="7">Rhodopsin domain-containing protein</fullName>
    </recommendedName>
</protein>
<sequence>MAQSTSPPDGDTSTAPVVLGILGVVLGLAFLLYLTRIYTRVRPTYKLNFSDYAISVAFVFELAAFALLIAAITEGLGRQAYYLEGDANINISHLLFFGQILGPWVASLSRASVAYLLLQLPVSLLWRVILVVSIAFQFVVAISANVIRLVHCIPIRANWDPAVPDAHCWTMQQSKINTFVFGGLVIASDFLFATMPMFVVWNLNRPTLERILISVLMALGLCATAVVIVKIVGAAAPTTTTHDPTRDIIKMQLWCRLEDCCLLASASVPYLKAPIINRLSRLGFQAFKYTDRNLNSVQSFGHHDSSKDTPVPRGGLQFKMLSKNVLAVLSLSIAIAVIAKPPHPKYYLNSKGIVLL</sequence>
<evidence type="ECO:0000313" key="9">
    <source>
        <dbReference type="Proteomes" id="UP000738349"/>
    </source>
</evidence>
<comment type="similarity">
    <text evidence="5">Belongs to the SAT4 family.</text>
</comment>
<dbReference type="InterPro" id="IPR049326">
    <property type="entry name" value="Rhodopsin_dom_fungi"/>
</dbReference>
<feature type="domain" description="Rhodopsin" evidence="7">
    <location>
        <begin position="36"/>
        <end position="275"/>
    </location>
</feature>
<comment type="subcellular location">
    <subcellularLocation>
        <location evidence="1">Membrane</location>
        <topology evidence="1">Multi-pass membrane protein</topology>
    </subcellularLocation>
</comment>
<feature type="transmembrane region" description="Helical" evidence="6">
    <location>
        <begin position="211"/>
        <end position="232"/>
    </location>
</feature>